<protein>
    <submittedName>
        <fullName evidence="4">Transposase</fullName>
    </submittedName>
</protein>
<dbReference type="Pfam" id="PF05598">
    <property type="entry name" value="DUF772"/>
    <property type="match status" value="1"/>
</dbReference>
<feature type="domain" description="Transposase InsH N-terminal" evidence="3">
    <location>
        <begin position="15"/>
        <end position="108"/>
    </location>
</feature>
<dbReference type="InterPro" id="IPR002559">
    <property type="entry name" value="Transposase_11"/>
</dbReference>
<evidence type="ECO:0000313" key="4">
    <source>
        <dbReference type="EMBL" id="MFD2913911.1"/>
    </source>
</evidence>
<dbReference type="Pfam" id="PF01609">
    <property type="entry name" value="DDE_Tnp_1"/>
    <property type="match status" value="1"/>
</dbReference>
<evidence type="ECO:0000313" key="5">
    <source>
        <dbReference type="Proteomes" id="UP001597561"/>
    </source>
</evidence>
<sequence>MPIIRQVSLFGIQELYDLEPPQRYEAIFSTLDLEKIVAVVSKKSWRGAPVELNYPAMICSLIARLVERIPTIKDLLKRLKNDLLFRVNCGFLISDDVPSEASYSRMIQKLSVADVFDQENDAMILQAFTEGFITDDHVAIDASHFEARDQAPAKEEKPKPEPKKRGRKTKAEQAVFDQLKKEAELNQTLFEKEVAAQLDATYEELRSDIPIEPQWGVKKNSEGKNAYWFGYKAHLAVGTKSQYIFQSLMSSGSLHDSKAAIPLLKGIEKLGLPIQVGCMDAGYDVPAIYQQLFRMNAQSVIAYNKRREQEVPGFNEHFAPTCVREHAYRYDSFDPRWKTIKFTRPKECADCPLAQDSLCQKTFKFRIERDLRRYTAPARGSTKWKALFAERTAVERVNAYLKEFFQLNNVRHRHGKKAKLHLSLITLLFNASKLAADRINRLLQDEMANQQTA</sequence>
<reference evidence="5" key="1">
    <citation type="journal article" date="2019" name="Int. J. Syst. Evol. Microbiol.">
        <title>The Global Catalogue of Microorganisms (GCM) 10K type strain sequencing project: providing services to taxonomists for standard genome sequencing and annotation.</title>
        <authorList>
            <consortium name="The Broad Institute Genomics Platform"/>
            <consortium name="The Broad Institute Genome Sequencing Center for Infectious Disease"/>
            <person name="Wu L."/>
            <person name="Ma J."/>
        </authorList>
    </citation>
    <scope>NUCLEOTIDE SEQUENCE [LARGE SCALE GENOMIC DNA]</scope>
    <source>
        <strain evidence="5">KCTC 13528</strain>
    </source>
</reference>
<dbReference type="EMBL" id="JBHUPG010000044">
    <property type="protein sequence ID" value="MFD2913911.1"/>
    <property type="molecule type" value="Genomic_DNA"/>
</dbReference>
<organism evidence="4 5">
    <name type="scientific">Jeotgalibacillus terrae</name>
    <dbReference type="NCBI Taxonomy" id="587735"/>
    <lineage>
        <taxon>Bacteria</taxon>
        <taxon>Bacillati</taxon>
        <taxon>Bacillota</taxon>
        <taxon>Bacilli</taxon>
        <taxon>Bacillales</taxon>
        <taxon>Caryophanaceae</taxon>
        <taxon>Jeotgalibacillus</taxon>
    </lineage>
</organism>
<feature type="domain" description="Transposase IS4-like" evidence="2">
    <location>
        <begin position="213"/>
        <end position="430"/>
    </location>
</feature>
<accession>A0ABW5ZPU1</accession>
<dbReference type="InterPro" id="IPR008490">
    <property type="entry name" value="Transposase_InsH_N"/>
</dbReference>
<evidence type="ECO:0000259" key="2">
    <source>
        <dbReference type="Pfam" id="PF01609"/>
    </source>
</evidence>
<comment type="caution">
    <text evidence="4">The sequence shown here is derived from an EMBL/GenBank/DDBJ whole genome shotgun (WGS) entry which is preliminary data.</text>
</comment>
<feature type="region of interest" description="Disordered" evidence="1">
    <location>
        <begin position="145"/>
        <end position="172"/>
    </location>
</feature>
<name>A0ABW5ZPU1_9BACL</name>
<dbReference type="Proteomes" id="UP001597561">
    <property type="component" value="Unassembled WGS sequence"/>
</dbReference>
<dbReference type="RefSeq" id="WP_204731101.1">
    <property type="nucleotide sequence ID" value="NZ_JAFBDK010000048.1"/>
</dbReference>
<keyword evidence="5" id="KW-1185">Reference proteome</keyword>
<evidence type="ECO:0000256" key="1">
    <source>
        <dbReference type="SAM" id="MobiDB-lite"/>
    </source>
</evidence>
<feature type="compositionally biased region" description="Basic and acidic residues" evidence="1">
    <location>
        <begin position="145"/>
        <end position="163"/>
    </location>
</feature>
<evidence type="ECO:0000259" key="3">
    <source>
        <dbReference type="Pfam" id="PF05598"/>
    </source>
</evidence>
<proteinExistence type="predicted"/>
<gene>
    <name evidence="4" type="ORF">ACFS5P_18630</name>
</gene>